<dbReference type="AlphaFoldDB" id="A0A172Y916"/>
<sequence>MSDLFRSDNVVVRSVPASDLSRWVVTFDNYGIGHGFDRPGFGEEFLRNAGISAIHVMGVREDWYQYPEMPAAMQAVRQATAGAERVMTYGSSMGGYAALRFADAAGANAVLAISPQYSIDPKKAPFEKRWLQDSQRIRWLPGIDGRIVCQVRPVVVFDPSKEDGLQIALIQRDIDIVPIRLHHVSHPATTYLGEVGLLKGLVLQTLSGELEADTFALKARRLRRTSGVYVSNLALNQPEHRRELALSLARRSVEVSPGSPLASMALAKLLSRAGRHDEAVEQFERIMDATNRDPNYLVPYTEVLFAGGRHPEALAHAREAVEAMPHLAHLHAWESALLWAGSENTAAVAALERAIALDPHRKRYRKLMRTYRREIRLHAIIRAKSVARRWIVRLARALSRTRTSSAALDQDADRGRGEA</sequence>
<dbReference type="Gene3D" id="1.25.40.10">
    <property type="entry name" value="Tetratricopeptide repeat domain"/>
    <property type="match status" value="1"/>
</dbReference>
<dbReference type="eggNOG" id="COG0457">
    <property type="taxonomic scope" value="Bacteria"/>
</dbReference>
<name>A0A172Y916_9CAUL</name>
<accession>A0A172Y916</accession>
<dbReference type="KEGG" id="bne:DA69_13925"/>
<organism evidence="1 2">
    <name type="scientific">Brevundimonas naejangsanensis</name>
    <dbReference type="NCBI Taxonomy" id="588932"/>
    <lineage>
        <taxon>Bacteria</taxon>
        <taxon>Pseudomonadati</taxon>
        <taxon>Pseudomonadota</taxon>
        <taxon>Alphaproteobacteria</taxon>
        <taxon>Caulobacterales</taxon>
        <taxon>Caulobacteraceae</taxon>
        <taxon>Brevundimonas</taxon>
    </lineage>
</organism>
<dbReference type="Proteomes" id="UP000077603">
    <property type="component" value="Chromosome"/>
</dbReference>
<dbReference type="STRING" id="588932.DA69_13925"/>
<evidence type="ECO:0000313" key="2">
    <source>
        <dbReference type="Proteomes" id="UP000077603"/>
    </source>
</evidence>
<evidence type="ECO:0000313" key="1">
    <source>
        <dbReference type="EMBL" id="ANF55731.1"/>
    </source>
</evidence>
<dbReference type="SUPFAM" id="SSF48452">
    <property type="entry name" value="TPR-like"/>
    <property type="match status" value="1"/>
</dbReference>
<protein>
    <submittedName>
        <fullName evidence="1">Uncharacterized protein</fullName>
    </submittedName>
</protein>
<dbReference type="Gene3D" id="3.40.50.1820">
    <property type="entry name" value="alpha/beta hydrolase"/>
    <property type="match status" value="1"/>
</dbReference>
<proteinExistence type="predicted"/>
<dbReference type="Pfam" id="PF14559">
    <property type="entry name" value="TPR_19"/>
    <property type="match status" value="1"/>
</dbReference>
<dbReference type="OrthoDB" id="7247356at2"/>
<reference evidence="1 2" key="1">
    <citation type="journal article" date="2014" name="Genome Announc.">
        <title>Genome Sequence of a Promising Hydrogen-Producing Facultative Anaerobic Bacterium, Brevundimonas naejangsanensis Strain B1.</title>
        <authorList>
            <person name="Su H."/>
            <person name="Zhang T."/>
            <person name="Bao M."/>
            <person name="Jiang Y."/>
            <person name="Wang Y."/>
            <person name="Tan T."/>
        </authorList>
    </citation>
    <scope>NUCLEOTIDE SEQUENCE [LARGE SCALE GENOMIC DNA]</scope>
    <source>
        <strain evidence="1 2">B1</strain>
    </source>
</reference>
<dbReference type="eggNOG" id="COG1073">
    <property type="taxonomic scope" value="Bacteria"/>
</dbReference>
<dbReference type="SUPFAM" id="SSF53474">
    <property type="entry name" value="alpha/beta-Hydrolases"/>
    <property type="match status" value="1"/>
</dbReference>
<dbReference type="EMBL" id="CP015614">
    <property type="protein sequence ID" value="ANF55731.1"/>
    <property type="molecule type" value="Genomic_DNA"/>
</dbReference>
<dbReference type="InterPro" id="IPR029058">
    <property type="entry name" value="AB_hydrolase_fold"/>
</dbReference>
<gene>
    <name evidence="1" type="ORF">DA69_13925</name>
</gene>
<keyword evidence="2" id="KW-1185">Reference proteome</keyword>
<dbReference type="InterPro" id="IPR011990">
    <property type="entry name" value="TPR-like_helical_dom_sf"/>
</dbReference>
<dbReference type="RefSeq" id="WP_025978657.1">
    <property type="nucleotide sequence ID" value="NZ_CP015614.1"/>
</dbReference>